<evidence type="ECO:0000259" key="5">
    <source>
        <dbReference type="Pfam" id="PF00303"/>
    </source>
</evidence>
<dbReference type="GO" id="GO:0005829">
    <property type="term" value="C:cytosol"/>
    <property type="evidence" value="ECO:0007669"/>
    <property type="project" value="TreeGrafter"/>
</dbReference>
<organism evidence="6 7">
    <name type="scientific">Candidatus Sungiibacteriota bacterium</name>
    <dbReference type="NCBI Taxonomy" id="2750080"/>
    <lineage>
        <taxon>Bacteria</taxon>
        <taxon>Candidatus Sungiibacteriota</taxon>
    </lineage>
</organism>
<dbReference type="EMBL" id="JACQCQ010000002">
    <property type="protein sequence ID" value="MBI3627154.1"/>
    <property type="molecule type" value="Genomic_DNA"/>
</dbReference>
<sequence>MVRYVSYGDREPDRQYRNLIQKIIESGKFVTETQMGEGALRIIGNEMRFDFSNGFPVITERDLLDPGKIGKSQFEMAIAELCAFLNGARTLDEMKNFGCGWWAPWVTEEKCKKRGLETGDLGPGSYGAAWRAFPTMYGAPFDQWKHVLEQMAELPHLRTHIVTPFIPQYIGRGKGKEQKVVVVPCHGLVHIFVDAKDGELSLLHWQRSADAPVGLVFNLIQYAALTMMLAQVFGYRATELVFQTSDTHIYAGGPNDQRADVRDMLETEPQRLPTVTLDPDVKDLFAFRPHHFHVEDYHAQLGRRRIKTPV</sequence>
<accession>A0A9D6LSZ9</accession>
<dbReference type="InterPro" id="IPR000398">
    <property type="entry name" value="Thymidylate_synthase"/>
</dbReference>
<evidence type="ECO:0000256" key="3">
    <source>
        <dbReference type="ARBA" id="ARBA00022679"/>
    </source>
</evidence>
<dbReference type="NCBIfam" id="TIGR03284">
    <property type="entry name" value="thym_sym"/>
    <property type="match status" value="1"/>
</dbReference>
<dbReference type="AlphaFoldDB" id="A0A9D6LSZ9"/>
<dbReference type="GO" id="GO:0004799">
    <property type="term" value="F:thymidylate synthase activity"/>
    <property type="evidence" value="ECO:0007669"/>
    <property type="project" value="UniProtKB-UniRule"/>
</dbReference>
<evidence type="ECO:0000256" key="4">
    <source>
        <dbReference type="NCBIfam" id="TIGR03284"/>
    </source>
</evidence>
<dbReference type="Pfam" id="PF00303">
    <property type="entry name" value="Thymidylat_synt"/>
    <property type="match status" value="1"/>
</dbReference>
<dbReference type="EC" id="2.1.1.45" evidence="1 4"/>
<dbReference type="InterPro" id="IPR036926">
    <property type="entry name" value="Thymidate_synth/dCMP_Mease_sf"/>
</dbReference>
<dbReference type="CDD" id="cd00351">
    <property type="entry name" value="TS_Pyrimidine_HMase"/>
    <property type="match status" value="1"/>
</dbReference>
<proteinExistence type="predicted"/>
<evidence type="ECO:0000256" key="2">
    <source>
        <dbReference type="ARBA" id="ARBA00022603"/>
    </source>
</evidence>
<protein>
    <recommendedName>
        <fullName evidence="1 4">Thymidylate synthase</fullName>
        <ecNumber evidence="1 4">2.1.1.45</ecNumber>
    </recommendedName>
</protein>
<evidence type="ECO:0000313" key="6">
    <source>
        <dbReference type="EMBL" id="MBI3627154.1"/>
    </source>
</evidence>
<dbReference type="InterPro" id="IPR023451">
    <property type="entry name" value="Thymidate_synth/dCMP_Mease_dom"/>
</dbReference>
<dbReference type="GO" id="GO:0006231">
    <property type="term" value="P:dTMP biosynthetic process"/>
    <property type="evidence" value="ECO:0007669"/>
    <property type="project" value="InterPro"/>
</dbReference>
<dbReference type="GO" id="GO:0032259">
    <property type="term" value="P:methylation"/>
    <property type="evidence" value="ECO:0007669"/>
    <property type="project" value="UniProtKB-KW"/>
</dbReference>
<gene>
    <name evidence="6" type="primary">thyA</name>
    <name evidence="6" type="ORF">HY220_00165</name>
</gene>
<dbReference type="PANTHER" id="PTHR11548:SF1">
    <property type="entry name" value="THYMIDYLATE SYNTHASE 1"/>
    <property type="match status" value="1"/>
</dbReference>
<dbReference type="PANTHER" id="PTHR11548">
    <property type="entry name" value="THYMIDYLATE SYNTHASE 1"/>
    <property type="match status" value="1"/>
</dbReference>
<reference evidence="6" key="1">
    <citation type="submission" date="2020-07" db="EMBL/GenBank/DDBJ databases">
        <title>Huge and variable diversity of episymbiotic CPR bacteria and DPANN archaea in groundwater ecosystems.</title>
        <authorList>
            <person name="He C.Y."/>
            <person name="Keren R."/>
            <person name="Whittaker M."/>
            <person name="Farag I.F."/>
            <person name="Doudna J."/>
            <person name="Cate J.H.D."/>
            <person name="Banfield J.F."/>
        </authorList>
    </citation>
    <scope>NUCLEOTIDE SEQUENCE</scope>
    <source>
        <strain evidence="6">NC_groundwater_972_Pr1_S-0.2um_49_27</strain>
    </source>
</reference>
<keyword evidence="2 6" id="KW-0489">Methyltransferase</keyword>
<keyword evidence="3 6" id="KW-0808">Transferase</keyword>
<feature type="domain" description="Thymidylate synthase/dCMP hydroxymethylase" evidence="5">
    <location>
        <begin position="14"/>
        <end position="300"/>
    </location>
</feature>
<dbReference type="PRINTS" id="PR00108">
    <property type="entry name" value="THYMDSNTHASE"/>
</dbReference>
<evidence type="ECO:0000313" key="7">
    <source>
        <dbReference type="Proteomes" id="UP000808388"/>
    </source>
</evidence>
<dbReference type="Gene3D" id="3.30.572.10">
    <property type="entry name" value="Thymidylate synthase/dCMP hydroxymethylase domain"/>
    <property type="match status" value="1"/>
</dbReference>
<name>A0A9D6LSZ9_9BACT</name>
<dbReference type="SUPFAM" id="SSF55831">
    <property type="entry name" value="Thymidylate synthase/dCMP hydroxymethylase"/>
    <property type="match status" value="1"/>
</dbReference>
<dbReference type="Proteomes" id="UP000808388">
    <property type="component" value="Unassembled WGS sequence"/>
</dbReference>
<evidence type="ECO:0000256" key="1">
    <source>
        <dbReference type="ARBA" id="ARBA00011947"/>
    </source>
</evidence>
<comment type="caution">
    <text evidence="6">The sequence shown here is derived from an EMBL/GenBank/DDBJ whole genome shotgun (WGS) entry which is preliminary data.</text>
</comment>
<dbReference type="InterPro" id="IPR045097">
    <property type="entry name" value="Thymidate_synth/dCMP_Mease"/>
</dbReference>